<dbReference type="AlphaFoldDB" id="A0A915I704"/>
<name>A0A915I704_ROMCU</name>
<dbReference type="WBParaSite" id="nRc.2.0.1.t09547-RA">
    <property type="protein sequence ID" value="nRc.2.0.1.t09547-RA"/>
    <property type="gene ID" value="nRc.2.0.1.g09547"/>
</dbReference>
<keyword evidence="1" id="KW-1185">Reference proteome</keyword>
<proteinExistence type="predicted"/>
<reference evidence="2" key="1">
    <citation type="submission" date="2022-11" db="UniProtKB">
        <authorList>
            <consortium name="WormBaseParasite"/>
        </authorList>
    </citation>
    <scope>IDENTIFICATION</scope>
</reference>
<sequence length="64" mass="7684">MVNHPTTHRHAFLYIKRYNLIKRAVRPGLFPRTIGFFACYLFVRKIYKSVHITSLKIRYSENLS</sequence>
<organism evidence="1 2">
    <name type="scientific">Romanomermis culicivorax</name>
    <name type="common">Nematode worm</name>
    <dbReference type="NCBI Taxonomy" id="13658"/>
    <lineage>
        <taxon>Eukaryota</taxon>
        <taxon>Metazoa</taxon>
        <taxon>Ecdysozoa</taxon>
        <taxon>Nematoda</taxon>
        <taxon>Enoplea</taxon>
        <taxon>Dorylaimia</taxon>
        <taxon>Mermithida</taxon>
        <taxon>Mermithoidea</taxon>
        <taxon>Mermithidae</taxon>
        <taxon>Romanomermis</taxon>
    </lineage>
</organism>
<evidence type="ECO:0000313" key="2">
    <source>
        <dbReference type="WBParaSite" id="nRc.2.0.1.t09547-RA"/>
    </source>
</evidence>
<evidence type="ECO:0000313" key="1">
    <source>
        <dbReference type="Proteomes" id="UP000887565"/>
    </source>
</evidence>
<dbReference type="Proteomes" id="UP000887565">
    <property type="component" value="Unplaced"/>
</dbReference>
<accession>A0A915I704</accession>
<protein>
    <submittedName>
        <fullName evidence="2">Uncharacterized protein</fullName>
    </submittedName>
</protein>